<evidence type="ECO:0000313" key="1">
    <source>
        <dbReference type="EMBL" id="NYD71008.1"/>
    </source>
</evidence>
<dbReference type="Proteomes" id="UP000549913">
    <property type="component" value="Unassembled WGS sequence"/>
</dbReference>
<gene>
    <name evidence="1" type="ORF">BJ984_002166</name>
</gene>
<sequence>MPELIVVQRRAALPSGAAYLLSFVELWPGQTVVRFVGLGAGAERELRGLRLTLTDDTGAEYAWRATSSGGMVLPDEVSVGFHGPLAEAADWIVISDPGGAIDERIALDRRPI</sequence>
<accession>A0A852SQ43</accession>
<evidence type="ECO:0000313" key="2">
    <source>
        <dbReference type="Proteomes" id="UP000549913"/>
    </source>
</evidence>
<organism evidence="1 2">
    <name type="scientific">Herbiconiux flava</name>
    <dbReference type="NCBI Taxonomy" id="881268"/>
    <lineage>
        <taxon>Bacteria</taxon>
        <taxon>Bacillati</taxon>
        <taxon>Actinomycetota</taxon>
        <taxon>Actinomycetes</taxon>
        <taxon>Micrococcales</taxon>
        <taxon>Microbacteriaceae</taxon>
        <taxon>Herbiconiux</taxon>
    </lineage>
</organism>
<keyword evidence="2" id="KW-1185">Reference proteome</keyword>
<protein>
    <submittedName>
        <fullName evidence="1">Uncharacterized protein</fullName>
    </submittedName>
</protein>
<dbReference type="AlphaFoldDB" id="A0A852SQ43"/>
<comment type="caution">
    <text evidence="1">The sequence shown here is derived from an EMBL/GenBank/DDBJ whole genome shotgun (WGS) entry which is preliminary data.</text>
</comment>
<dbReference type="RefSeq" id="WP_179548042.1">
    <property type="nucleotide sequence ID" value="NZ_BSEW01000002.1"/>
</dbReference>
<reference evidence="1 2" key="1">
    <citation type="submission" date="2020-07" db="EMBL/GenBank/DDBJ databases">
        <title>Sequencing the genomes of 1000 actinobacteria strains.</title>
        <authorList>
            <person name="Klenk H.-P."/>
        </authorList>
    </citation>
    <scope>NUCLEOTIDE SEQUENCE [LARGE SCALE GENOMIC DNA]</scope>
    <source>
        <strain evidence="1 2">DSM 26474</strain>
    </source>
</reference>
<proteinExistence type="predicted"/>
<name>A0A852SQ43_9MICO</name>
<dbReference type="EMBL" id="JACCBM010000001">
    <property type="protein sequence ID" value="NYD71008.1"/>
    <property type="molecule type" value="Genomic_DNA"/>
</dbReference>